<dbReference type="KEGG" id="taf:THA_2020"/>
<accession>C0QMU6</accession>
<dbReference type="GO" id="GO:0004803">
    <property type="term" value="F:transposase activity"/>
    <property type="evidence" value="ECO:0007669"/>
    <property type="project" value="InterPro"/>
</dbReference>
<feature type="transmembrane region" description="Helical" evidence="1">
    <location>
        <begin position="34"/>
        <end position="51"/>
    </location>
</feature>
<sequence length="254" mass="31143">MRIIHLKIIIPQKLINKLSSLLFDKTKRMYLRKYPDHIFLLILILMYLTNIQSMRRLYRYLVDGRIRISNLPSRQTIHYRLKRFSRKKMSKKLKKLFGTLLVIDSTEIKDRYTRLHVLYEAKEKVLIDFKIGEYSETEQAELLLEEVENSILLADRGYWVWRFLERVKDRMRLYVRPRGKEGKKFLKSELNRYIYSKRWEIEWFIERMKQRMKLKGMNEKTLKAQITYMLLGMQLTFLIDTLIHHPKLFRFIDS</sequence>
<keyword evidence="1" id="KW-0472">Membrane</keyword>
<keyword evidence="1" id="KW-0812">Transmembrane</keyword>
<organism evidence="3 4">
    <name type="scientific">Thermosipho africanus (strain TCF52B)</name>
    <dbReference type="NCBI Taxonomy" id="484019"/>
    <lineage>
        <taxon>Bacteria</taxon>
        <taxon>Thermotogati</taxon>
        <taxon>Thermotogota</taxon>
        <taxon>Thermotogae</taxon>
        <taxon>Thermotogales</taxon>
        <taxon>Fervidobacteriaceae</taxon>
        <taxon>Thermosipho</taxon>
    </lineage>
</organism>
<dbReference type="STRING" id="484019.THA_2020"/>
<evidence type="ECO:0000256" key="1">
    <source>
        <dbReference type="SAM" id="Phobius"/>
    </source>
</evidence>
<dbReference type="RefSeq" id="WP_012580548.1">
    <property type="nucleotide sequence ID" value="NC_011653.1"/>
</dbReference>
<reference evidence="3 4" key="1">
    <citation type="journal article" date="2009" name="J. Bacteriol.">
        <title>The genome of Thermosipho africanus TCF52B: lateral genetic connections to the Firmicutes and Archaea.</title>
        <authorList>
            <person name="Nesboe C.L."/>
            <person name="Bapteste E."/>
            <person name="Curtis B."/>
            <person name="Dahle H."/>
            <person name="Lopez P."/>
            <person name="Macleod D."/>
            <person name="Dlutek M."/>
            <person name="Bowman S."/>
            <person name="Zhaxybayeva O."/>
            <person name="Birkeland N.-K."/>
            <person name="Doolittle W.F."/>
        </authorList>
    </citation>
    <scope>NUCLEOTIDE SEQUENCE [LARGE SCALE GENOMIC DNA]</scope>
    <source>
        <strain evidence="3 4">TCF52B</strain>
    </source>
</reference>
<keyword evidence="1" id="KW-1133">Transmembrane helix</keyword>
<name>C0QMU6_THEAB</name>
<keyword evidence="4" id="KW-1185">Reference proteome</keyword>
<evidence type="ECO:0000313" key="3">
    <source>
        <dbReference type="EMBL" id="ACN29513.1"/>
    </source>
</evidence>
<dbReference type="SUPFAM" id="SSF53098">
    <property type="entry name" value="Ribonuclease H-like"/>
    <property type="match status" value="1"/>
</dbReference>
<dbReference type="Proteomes" id="UP000002453">
    <property type="component" value="Chromosome"/>
</dbReference>
<evidence type="ECO:0000259" key="2">
    <source>
        <dbReference type="Pfam" id="PF01609"/>
    </source>
</evidence>
<dbReference type="HOGENOM" id="CLU_1093873_0_0_0"/>
<gene>
    <name evidence="3" type="ordered locus">THA_2020</name>
</gene>
<evidence type="ECO:0000313" key="4">
    <source>
        <dbReference type="Proteomes" id="UP000002453"/>
    </source>
</evidence>
<protein>
    <submittedName>
        <fullName evidence="3">Transposase repeat family IS4</fullName>
    </submittedName>
</protein>
<dbReference type="Pfam" id="PF01609">
    <property type="entry name" value="DDE_Tnp_1"/>
    <property type="match status" value="1"/>
</dbReference>
<feature type="domain" description="Transposase IS4-like" evidence="2">
    <location>
        <begin position="99"/>
        <end position="224"/>
    </location>
</feature>
<dbReference type="GO" id="GO:0006313">
    <property type="term" value="P:DNA transposition"/>
    <property type="evidence" value="ECO:0007669"/>
    <property type="project" value="InterPro"/>
</dbReference>
<dbReference type="EMBL" id="CP001185">
    <property type="protein sequence ID" value="ACN29513.1"/>
    <property type="molecule type" value="Genomic_DNA"/>
</dbReference>
<dbReference type="InterPro" id="IPR012337">
    <property type="entry name" value="RNaseH-like_sf"/>
</dbReference>
<dbReference type="AlphaFoldDB" id="C0QMU6"/>
<dbReference type="GO" id="GO:0003677">
    <property type="term" value="F:DNA binding"/>
    <property type="evidence" value="ECO:0007669"/>
    <property type="project" value="InterPro"/>
</dbReference>
<dbReference type="InterPro" id="IPR002559">
    <property type="entry name" value="Transposase_11"/>
</dbReference>
<proteinExistence type="predicted"/>